<evidence type="ECO:0000256" key="2">
    <source>
        <dbReference type="ARBA" id="ARBA00006763"/>
    </source>
</evidence>
<dbReference type="Pfam" id="PF03641">
    <property type="entry name" value="Lysine_decarbox"/>
    <property type="match status" value="1"/>
</dbReference>
<dbReference type="SUPFAM" id="SSF102405">
    <property type="entry name" value="MCP/YpsA-like"/>
    <property type="match status" value="1"/>
</dbReference>
<keyword evidence="3" id="KW-0203">Cytokinin biosynthesis</keyword>
<dbReference type="EMBL" id="CP127363">
    <property type="protein sequence ID" value="WIY46910.1"/>
    <property type="molecule type" value="Genomic_DNA"/>
</dbReference>
<keyword evidence="3" id="KW-0378">Hydrolase</keyword>
<dbReference type="PANTHER" id="PTHR31223">
    <property type="entry name" value="LOG FAMILY PROTEIN YJL055W"/>
    <property type="match status" value="1"/>
</dbReference>
<evidence type="ECO:0000313" key="5">
    <source>
        <dbReference type="Proteomes" id="UP001242732"/>
    </source>
</evidence>
<name>A0ABY9AJQ6_PARCI</name>
<dbReference type="Proteomes" id="UP001242732">
    <property type="component" value="Chromosome"/>
</dbReference>
<dbReference type="EC" id="3.2.2.n1" evidence="3"/>
<keyword evidence="5" id="KW-1185">Reference proteome</keyword>
<gene>
    <name evidence="4" type="ORF">QRO08_13720</name>
</gene>
<organism evidence="4 5">
    <name type="scientific">Paracidovorax citrulli</name>
    <name type="common">Acidovorax citrulli</name>
    <dbReference type="NCBI Taxonomy" id="80869"/>
    <lineage>
        <taxon>Bacteria</taxon>
        <taxon>Pseudomonadati</taxon>
        <taxon>Pseudomonadota</taxon>
        <taxon>Betaproteobacteria</taxon>
        <taxon>Burkholderiales</taxon>
        <taxon>Comamonadaceae</taxon>
        <taxon>Paracidovorax</taxon>
    </lineage>
</organism>
<sequence>MTDPAFSICVYLGSRPGENPAFTDAAIAVGEWIGRHGGQLVYGGGRSGLMGAVAEATRRAGGRVVGIIPQALVDKELANQACDELHVVQTMHERKAMMAERCDAFIALPGGIGTFEELFEVWTWRQLGYHDKPLGLLDVDGYYGGLLDVDGYYGGLLDFLRHSVRSGLMSDWQMGLLSVDSDPDALLRALVEAAGTRQDSVPLRTVI</sequence>
<dbReference type="NCBIfam" id="TIGR00730">
    <property type="entry name" value="Rossman fold protein, TIGR00730 family"/>
    <property type="match status" value="1"/>
</dbReference>
<proteinExistence type="inferred from homology"/>
<comment type="similarity">
    <text evidence="2 3">Belongs to the LOG family.</text>
</comment>
<dbReference type="PANTHER" id="PTHR31223:SF70">
    <property type="entry name" value="LOG FAMILY PROTEIN YJL055W"/>
    <property type="match status" value="1"/>
</dbReference>
<dbReference type="RefSeq" id="WP_011796192.1">
    <property type="nucleotide sequence ID" value="NZ_CP042302.1"/>
</dbReference>
<dbReference type="InterPro" id="IPR005269">
    <property type="entry name" value="LOG"/>
</dbReference>
<evidence type="ECO:0000256" key="1">
    <source>
        <dbReference type="ARBA" id="ARBA00000274"/>
    </source>
</evidence>
<dbReference type="Gene3D" id="3.40.50.450">
    <property type="match status" value="1"/>
</dbReference>
<reference evidence="4 5" key="1">
    <citation type="submission" date="2023-06" db="EMBL/GenBank/DDBJ databases">
        <authorList>
            <person name="Ham H."/>
            <person name="Park D.S."/>
        </authorList>
    </citation>
    <scope>NUCLEOTIDE SEQUENCE [LARGE SCALE GENOMIC DNA]</scope>
    <source>
        <strain evidence="4 5">KACC 17005</strain>
    </source>
</reference>
<evidence type="ECO:0000313" key="4">
    <source>
        <dbReference type="EMBL" id="WIY46910.1"/>
    </source>
</evidence>
<evidence type="ECO:0000256" key="3">
    <source>
        <dbReference type="RuleBase" id="RU363015"/>
    </source>
</evidence>
<dbReference type="InterPro" id="IPR031100">
    <property type="entry name" value="LOG_fam"/>
</dbReference>
<accession>A0ABY9AJQ6</accession>
<comment type="catalytic activity">
    <reaction evidence="1">
        <text>AMP + H2O = D-ribose 5-phosphate + adenine</text>
        <dbReference type="Rhea" id="RHEA:20129"/>
        <dbReference type="ChEBI" id="CHEBI:15377"/>
        <dbReference type="ChEBI" id="CHEBI:16708"/>
        <dbReference type="ChEBI" id="CHEBI:78346"/>
        <dbReference type="ChEBI" id="CHEBI:456215"/>
        <dbReference type="EC" id="3.2.2.4"/>
    </reaction>
</comment>
<protein>
    <recommendedName>
        <fullName evidence="3">Cytokinin riboside 5'-monophosphate phosphoribohydrolase</fullName>
        <ecNumber evidence="3">3.2.2.n1</ecNumber>
    </recommendedName>
</protein>